<dbReference type="EC" id="3.1.3.15" evidence="4 11"/>
<gene>
    <name evidence="13" type="primary">hisN</name>
    <name evidence="13" type="ORF">GR170_13380</name>
</gene>
<dbReference type="InterPro" id="IPR000760">
    <property type="entry name" value="Inositol_monophosphatase-like"/>
</dbReference>
<evidence type="ECO:0000256" key="6">
    <source>
        <dbReference type="ARBA" id="ARBA00022723"/>
    </source>
</evidence>
<dbReference type="RefSeq" id="WP_160894957.1">
    <property type="nucleotide sequence ID" value="NZ_WUMU01000015.1"/>
</dbReference>
<proteinExistence type="inferred from homology"/>
<dbReference type="GO" id="GO:0004401">
    <property type="term" value="F:histidinol-phosphatase activity"/>
    <property type="evidence" value="ECO:0007669"/>
    <property type="project" value="UniProtKB-UniRule"/>
</dbReference>
<comment type="pathway">
    <text evidence="2">Amino-acid biosynthesis; L-histidine biosynthesis; L-histidine from 5-phospho-alpha-D-ribose 1-diphosphate: step 8/9.</text>
</comment>
<dbReference type="InterPro" id="IPR051090">
    <property type="entry name" value="Inositol_monoP_superfamily"/>
</dbReference>
<dbReference type="Pfam" id="PF00459">
    <property type="entry name" value="Inositol_P"/>
    <property type="match status" value="1"/>
</dbReference>
<evidence type="ECO:0000256" key="9">
    <source>
        <dbReference type="ARBA" id="ARBA00023102"/>
    </source>
</evidence>
<dbReference type="Gene3D" id="3.30.540.10">
    <property type="entry name" value="Fructose-1,6-Bisphosphatase, subunit A, domain 1"/>
    <property type="match status" value="1"/>
</dbReference>
<feature type="binding site" evidence="12">
    <location>
        <position position="71"/>
    </location>
    <ligand>
        <name>Mg(2+)</name>
        <dbReference type="ChEBI" id="CHEBI:18420"/>
        <label>1</label>
        <note>catalytic</note>
    </ligand>
</feature>
<comment type="cofactor">
    <cofactor evidence="1 12">
        <name>Mg(2+)</name>
        <dbReference type="ChEBI" id="CHEBI:18420"/>
    </cofactor>
</comment>
<dbReference type="PANTHER" id="PTHR43200">
    <property type="entry name" value="PHOSPHATASE"/>
    <property type="match status" value="1"/>
</dbReference>
<keyword evidence="6 12" id="KW-0479">Metal-binding</keyword>
<keyword evidence="8 12" id="KW-0460">Magnesium</keyword>
<evidence type="ECO:0000256" key="11">
    <source>
        <dbReference type="NCBIfam" id="TIGR02067"/>
    </source>
</evidence>
<dbReference type="NCBIfam" id="TIGR02067">
    <property type="entry name" value="his_9_HisN"/>
    <property type="match status" value="1"/>
</dbReference>
<comment type="catalytic activity">
    <reaction evidence="10">
        <text>L-histidinol phosphate + H2O = L-histidinol + phosphate</text>
        <dbReference type="Rhea" id="RHEA:14465"/>
        <dbReference type="ChEBI" id="CHEBI:15377"/>
        <dbReference type="ChEBI" id="CHEBI:43474"/>
        <dbReference type="ChEBI" id="CHEBI:57699"/>
        <dbReference type="ChEBI" id="CHEBI:57980"/>
        <dbReference type="EC" id="3.1.3.15"/>
    </reaction>
</comment>
<dbReference type="InterPro" id="IPR020583">
    <property type="entry name" value="Inositol_monoP_metal-BS"/>
</dbReference>
<keyword evidence="5" id="KW-0028">Amino-acid biosynthesis</keyword>
<comment type="caution">
    <text evidence="13">The sequence shown here is derived from an EMBL/GenBank/DDBJ whole genome shotgun (WGS) entry which is preliminary data.</text>
</comment>
<dbReference type="AlphaFoldDB" id="A0A6L7G619"/>
<evidence type="ECO:0000313" key="13">
    <source>
        <dbReference type="EMBL" id="MXN18836.1"/>
    </source>
</evidence>
<sequence length="260" mass="27826">MIQDTRAGQTLALAGEMADTARGIALDYFRTTLPYESKQDGSPVTLADKTIEARLRALIEGTFPEDGIVGEEQDSVRIDSPRLWIVDPIDGTKSFMTGMPTFGCLIATYEDGAPDLGVIELPALNERFVGKTGRATEFNGTPCHTRACTRLAEAIVYATSPDIFTEAELAAFDRVSKQAAIRRFGGDCYAYALLASGHVDLVIESELKPFDYLALVPVVQGAGGVITDWTGQPLTLESDGRVIAAATPELHAEALAALAL</sequence>
<dbReference type="InterPro" id="IPR011809">
    <property type="entry name" value="His_9_proposed"/>
</dbReference>
<protein>
    <recommendedName>
        <fullName evidence="4 11">Histidinol-phosphatase</fullName>
        <ecNumber evidence="4 11">3.1.3.15</ecNumber>
    </recommendedName>
</protein>
<dbReference type="Gene3D" id="3.40.190.80">
    <property type="match status" value="1"/>
</dbReference>
<feature type="binding site" evidence="12">
    <location>
        <position position="211"/>
    </location>
    <ligand>
        <name>Mg(2+)</name>
        <dbReference type="ChEBI" id="CHEBI:18420"/>
        <label>1</label>
        <note>catalytic</note>
    </ligand>
</feature>
<evidence type="ECO:0000256" key="2">
    <source>
        <dbReference type="ARBA" id="ARBA00004970"/>
    </source>
</evidence>
<reference evidence="13 14" key="1">
    <citation type="submission" date="2019-12" db="EMBL/GenBank/DDBJ databases">
        <authorList>
            <person name="Li M."/>
        </authorList>
    </citation>
    <scope>NUCLEOTIDE SEQUENCE [LARGE SCALE GENOMIC DNA]</scope>
    <source>
        <strain evidence="13 14">GBMRC 2024</strain>
    </source>
</reference>
<name>A0A6L7G619_9RHOB</name>
<dbReference type="EMBL" id="WUMU01000015">
    <property type="protein sequence ID" value="MXN18836.1"/>
    <property type="molecule type" value="Genomic_DNA"/>
</dbReference>
<comment type="similarity">
    <text evidence="3">Belongs to the inositol monophosphatase superfamily.</text>
</comment>
<dbReference type="PROSITE" id="PS00629">
    <property type="entry name" value="IMP_1"/>
    <property type="match status" value="1"/>
</dbReference>
<evidence type="ECO:0000256" key="4">
    <source>
        <dbReference type="ARBA" id="ARBA00013085"/>
    </source>
</evidence>
<keyword evidence="9" id="KW-0368">Histidine biosynthesis</keyword>
<dbReference type="UniPathway" id="UPA00031">
    <property type="reaction ID" value="UER00013"/>
</dbReference>
<evidence type="ECO:0000256" key="12">
    <source>
        <dbReference type="PIRSR" id="PIRSR600760-2"/>
    </source>
</evidence>
<evidence type="ECO:0000256" key="5">
    <source>
        <dbReference type="ARBA" id="ARBA00022605"/>
    </source>
</evidence>
<feature type="binding site" evidence="12">
    <location>
        <position position="87"/>
    </location>
    <ligand>
        <name>Mg(2+)</name>
        <dbReference type="ChEBI" id="CHEBI:18420"/>
        <label>1</label>
        <note>catalytic</note>
    </ligand>
</feature>
<accession>A0A6L7G619</accession>
<dbReference type="PANTHER" id="PTHR43200:SF6">
    <property type="entry name" value="3'(2'),5'-BISPHOSPHATE NUCLEOTIDASE"/>
    <property type="match status" value="1"/>
</dbReference>
<evidence type="ECO:0000313" key="14">
    <source>
        <dbReference type="Proteomes" id="UP000477911"/>
    </source>
</evidence>
<dbReference type="PRINTS" id="PR00377">
    <property type="entry name" value="IMPHPHTASES"/>
</dbReference>
<dbReference type="GO" id="GO:0000105">
    <property type="term" value="P:L-histidine biosynthetic process"/>
    <property type="evidence" value="ECO:0007669"/>
    <property type="project" value="UniProtKB-UniRule"/>
</dbReference>
<evidence type="ECO:0000256" key="10">
    <source>
        <dbReference type="ARBA" id="ARBA00049158"/>
    </source>
</evidence>
<keyword evidence="7 13" id="KW-0378">Hydrolase</keyword>
<evidence type="ECO:0000256" key="1">
    <source>
        <dbReference type="ARBA" id="ARBA00001946"/>
    </source>
</evidence>
<dbReference type="GO" id="GO:0046872">
    <property type="term" value="F:metal ion binding"/>
    <property type="evidence" value="ECO:0007669"/>
    <property type="project" value="UniProtKB-KW"/>
</dbReference>
<dbReference type="Proteomes" id="UP000477911">
    <property type="component" value="Unassembled WGS sequence"/>
</dbReference>
<dbReference type="CDD" id="cd01641">
    <property type="entry name" value="Bacterial_IMPase_like_1"/>
    <property type="match status" value="1"/>
</dbReference>
<feature type="binding site" evidence="12">
    <location>
        <position position="90"/>
    </location>
    <ligand>
        <name>Mg(2+)</name>
        <dbReference type="ChEBI" id="CHEBI:18420"/>
        <label>2</label>
    </ligand>
</feature>
<feature type="binding site" evidence="12">
    <location>
        <position position="89"/>
    </location>
    <ligand>
        <name>Mg(2+)</name>
        <dbReference type="ChEBI" id="CHEBI:18420"/>
        <label>1</label>
        <note>catalytic</note>
    </ligand>
</feature>
<dbReference type="SUPFAM" id="SSF56655">
    <property type="entry name" value="Carbohydrate phosphatase"/>
    <property type="match status" value="1"/>
</dbReference>
<organism evidence="13 14">
    <name type="scientific">Pseudooceanicola albus</name>
    <dbReference type="NCBI Taxonomy" id="2692189"/>
    <lineage>
        <taxon>Bacteria</taxon>
        <taxon>Pseudomonadati</taxon>
        <taxon>Pseudomonadota</taxon>
        <taxon>Alphaproteobacteria</taxon>
        <taxon>Rhodobacterales</taxon>
        <taxon>Paracoccaceae</taxon>
        <taxon>Pseudooceanicola</taxon>
    </lineage>
</organism>
<keyword evidence="14" id="KW-1185">Reference proteome</keyword>
<evidence type="ECO:0000256" key="7">
    <source>
        <dbReference type="ARBA" id="ARBA00022801"/>
    </source>
</evidence>
<evidence type="ECO:0000256" key="8">
    <source>
        <dbReference type="ARBA" id="ARBA00022842"/>
    </source>
</evidence>
<evidence type="ECO:0000256" key="3">
    <source>
        <dbReference type="ARBA" id="ARBA00009759"/>
    </source>
</evidence>